<dbReference type="AlphaFoldDB" id="A0A6A6IMB1"/>
<gene>
    <name evidence="2" type="ORF">BU26DRAFT_562656</name>
</gene>
<proteinExistence type="predicted"/>
<feature type="compositionally biased region" description="Basic residues" evidence="1">
    <location>
        <begin position="1"/>
        <end position="10"/>
    </location>
</feature>
<dbReference type="GeneID" id="54586380"/>
<keyword evidence="3" id="KW-1185">Reference proteome</keyword>
<dbReference type="EMBL" id="ML987193">
    <property type="protein sequence ID" value="KAF2250690.1"/>
    <property type="molecule type" value="Genomic_DNA"/>
</dbReference>
<reference evidence="2" key="1">
    <citation type="journal article" date="2020" name="Stud. Mycol.">
        <title>101 Dothideomycetes genomes: a test case for predicting lifestyles and emergence of pathogens.</title>
        <authorList>
            <person name="Haridas S."/>
            <person name="Albert R."/>
            <person name="Binder M."/>
            <person name="Bloem J."/>
            <person name="Labutti K."/>
            <person name="Salamov A."/>
            <person name="Andreopoulos B."/>
            <person name="Baker S."/>
            <person name="Barry K."/>
            <person name="Bills G."/>
            <person name="Bluhm B."/>
            <person name="Cannon C."/>
            <person name="Castanera R."/>
            <person name="Culley D."/>
            <person name="Daum C."/>
            <person name="Ezra D."/>
            <person name="Gonzalez J."/>
            <person name="Henrissat B."/>
            <person name="Kuo A."/>
            <person name="Liang C."/>
            <person name="Lipzen A."/>
            <person name="Lutzoni F."/>
            <person name="Magnuson J."/>
            <person name="Mondo S."/>
            <person name="Nolan M."/>
            <person name="Ohm R."/>
            <person name="Pangilinan J."/>
            <person name="Park H.-J."/>
            <person name="Ramirez L."/>
            <person name="Alfaro M."/>
            <person name="Sun H."/>
            <person name="Tritt A."/>
            <person name="Yoshinaga Y."/>
            <person name="Zwiers L.-H."/>
            <person name="Turgeon B."/>
            <person name="Goodwin S."/>
            <person name="Spatafora J."/>
            <person name="Crous P."/>
            <person name="Grigoriev I."/>
        </authorList>
    </citation>
    <scope>NUCLEOTIDE SEQUENCE</scope>
    <source>
        <strain evidence="2">CBS 122368</strain>
    </source>
</reference>
<sequence>MSHPLRRRDTKPKQHPRDIRMSNHDADVDTEGLPNSQEAKIPKELLKPPGLLFVEREWPKEGDLQLQDGLDIACRYCKTESHATNVEFTKSEFADRRYDTTDLLWKHVAEWHIDCWNGPHREVDLKPLILCRDGVTERQPEPEGLAVPTLQKEAAKRAGWKPNFPTNVPIVRELPQFYDEVRAEPSRQFYLYDELPRQQLKAAASKADNSKPNEYSQRGLREFEESPLYSDRDVYSPGMVAFVEYQNGTRETISYGDYLRWKAHAPIALRYIGDRESSVKQEFRDLVLSHQMVLVQTFKFEHGMKDWVIVKEEWMEYGTYRAKKDKFSQWKAVIKEIKDGLGFRNAAFEEVIKESQKEAEGWWKYGVALNTEVVWQRGR</sequence>
<feature type="region of interest" description="Disordered" evidence="1">
    <location>
        <begin position="1"/>
        <end position="38"/>
    </location>
</feature>
<evidence type="ECO:0000256" key="1">
    <source>
        <dbReference type="SAM" id="MobiDB-lite"/>
    </source>
</evidence>
<evidence type="ECO:0000313" key="3">
    <source>
        <dbReference type="Proteomes" id="UP000800094"/>
    </source>
</evidence>
<organism evidence="2 3">
    <name type="scientific">Trematosphaeria pertusa</name>
    <dbReference type="NCBI Taxonomy" id="390896"/>
    <lineage>
        <taxon>Eukaryota</taxon>
        <taxon>Fungi</taxon>
        <taxon>Dikarya</taxon>
        <taxon>Ascomycota</taxon>
        <taxon>Pezizomycotina</taxon>
        <taxon>Dothideomycetes</taxon>
        <taxon>Pleosporomycetidae</taxon>
        <taxon>Pleosporales</taxon>
        <taxon>Massarineae</taxon>
        <taxon>Trematosphaeriaceae</taxon>
        <taxon>Trematosphaeria</taxon>
    </lineage>
</organism>
<protein>
    <submittedName>
        <fullName evidence="2">Uncharacterized protein</fullName>
    </submittedName>
</protein>
<accession>A0A6A6IMB1</accession>
<feature type="compositionally biased region" description="Basic and acidic residues" evidence="1">
    <location>
        <begin position="11"/>
        <end position="27"/>
    </location>
</feature>
<dbReference type="Proteomes" id="UP000800094">
    <property type="component" value="Unassembled WGS sequence"/>
</dbReference>
<evidence type="ECO:0000313" key="2">
    <source>
        <dbReference type="EMBL" id="KAF2250690.1"/>
    </source>
</evidence>
<dbReference type="RefSeq" id="XP_033685694.1">
    <property type="nucleotide sequence ID" value="XM_033833050.1"/>
</dbReference>
<name>A0A6A6IMB1_9PLEO</name>